<evidence type="ECO:0000313" key="5">
    <source>
        <dbReference type="Proteomes" id="UP000663870"/>
    </source>
</evidence>
<keyword evidence="5" id="KW-1185">Reference proteome</keyword>
<dbReference type="InterPro" id="IPR050789">
    <property type="entry name" value="Diverse_Enzym_Activities"/>
</dbReference>
<dbReference type="SUPFAM" id="SSF56601">
    <property type="entry name" value="beta-lactamase/transpeptidase-like"/>
    <property type="match status" value="1"/>
</dbReference>
<keyword evidence="1" id="KW-0378">Hydrolase</keyword>
<evidence type="ECO:0000259" key="2">
    <source>
        <dbReference type="Pfam" id="PF00144"/>
    </source>
</evidence>
<sequence length="548" mass="62971">MHLNNGSITSIELTDSESIIFNEEVIDEFIGKEIQQGFPGAALIITRYGKILKQTVYGYKLKYDENATLIKQAQLLTLDTMFDLASLTKMYATNYALMHLAAQGALNVDDPIKKYIPQYCGCNPDNECRETRLIKDLLTHTAGYTSSVKFYDPTKVSSDFFSQDKYKTEEIIETKLEFQRPRGGDQLPVYSDIDYMLLGLVVEHISGMSIDQYVKINIYQQLGLTHTLFNPLNNRNYQKSDFAATELNGNTRNHTINFPNVRTYILQGEVHDEKSFYSMNGLSGHAGLFSNLNDMSILTQIMLNNGTYENIKFWNQNVQDLFLTPYAYDPTYGLGWRLNHNKSLSWFGLYASDEAYGHTGWTGTCTVIDPKYSMAITLLTNKRHTPYFNGTFDGEKYETGKYGIGALRDAFTTQIQPIVARVPYIVGIDNHEYDHIIERDKDSSNASGLGGFRLRCFDVGSIHIIYYSTEHDFRRLSPQYIWIEQDLRSVNRSRTPWLIVSSRRQVYTSEIESIEEHGITMMSQFYLEPLFCQYHIDVNLFAHCHSYE</sequence>
<name>A0A815AZH4_9BILA</name>
<dbReference type="Gene3D" id="3.60.21.10">
    <property type="match status" value="1"/>
</dbReference>
<dbReference type="InterPro" id="IPR029052">
    <property type="entry name" value="Metallo-depent_PP-like"/>
</dbReference>
<dbReference type="EMBL" id="CAJNOL010001008">
    <property type="protein sequence ID" value="CAF1263846.1"/>
    <property type="molecule type" value="Genomic_DNA"/>
</dbReference>
<evidence type="ECO:0000313" key="4">
    <source>
        <dbReference type="EMBL" id="CAF1263846.1"/>
    </source>
</evidence>
<dbReference type="NCBIfam" id="NF002968">
    <property type="entry name" value="PRK03642.1"/>
    <property type="match status" value="1"/>
</dbReference>
<dbReference type="SUPFAM" id="SSF56300">
    <property type="entry name" value="Metallo-dependent phosphatases"/>
    <property type="match status" value="1"/>
</dbReference>
<protein>
    <recommendedName>
        <fullName evidence="2">Beta-lactamase-related domain-containing protein</fullName>
    </recommendedName>
</protein>
<organism evidence="4 5">
    <name type="scientific">Rotaria sordida</name>
    <dbReference type="NCBI Taxonomy" id="392033"/>
    <lineage>
        <taxon>Eukaryota</taxon>
        <taxon>Metazoa</taxon>
        <taxon>Spiralia</taxon>
        <taxon>Gnathifera</taxon>
        <taxon>Rotifera</taxon>
        <taxon>Eurotatoria</taxon>
        <taxon>Bdelloidea</taxon>
        <taxon>Philodinida</taxon>
        <taxon>Philodinidae</taxon>
        <taxon>Rotaria</taxon>
    </lineage>
</organism>
<comment type="caution">
    <text evidence="4">The sequence shown here is derived from an EMBL/GenBank/DDBJ whole genome shotgun (WGS) entry which is preliminary data.</text>
</comment>
<proteinExistence type="predicted"/>
<gene>
    <name evidence="4" type="ORF">JXQ802_LOCUS27624</name>
    <name evidence="3" type="ORF">PYM288_LOCUS12779</name>
</gene>
<dbReference type="GO" id="GO:0016787">
    <property type="term" value="F:hydrolase activity"/>
    <property type="evidence" value="ECO:0007669"/>
    <property type="project" value="UniProtKB-KW"/>
</dbReference>
<dbReference type="InterPro" id="IPR012338">
    <property type="entry name" value="Beta-lactam/transpept-like"/>
</dbReference>
<dbReference type="Gene3D" id="3.40.710.10">
    <property type="entry name" value="DD-peptidase/beta-lactamase superfamily"/>
    <property type="match status" value="1"/>
</dbReference>
<dbReference type="PANTHER" id="PTHR43283">
    <property type="entry name" value="BETA-LACTAMASE-RELATED"/>
    <property type="match status" value="1"/>
</dbReference>
<dbReference type="EMBL" id="CAJNOH010000243">
    <property type="protein sequence ID" value="CAF0964328.1"/>
    <property type="molecule type" value="Genomic_DNA"/>
</dbReference>
<dbReference type="Proteomes" id="UP000663870">
    <property type="component" value="Unassembled WGS sequence"/>
</dbReference>
<dbReference type="InterPro" id="IPR001466">
    <property type="entry name" value="Beta-lactam-related"/>
</dbReference>
<accession>A0A815AZH4</accession>
<dbReference type="PANTHER" id="PTHR43283:SF11">
    <property type="entry name" value="BETA-LACTAMASE-RELATED DOMAIN-CONTAINING PROTEIN"/>
    <property type="match status" value="1"/>
</dbReference>
<reference evidence="4" key="1">
    <citation type="submission" date="2021-02" db="EMBL/GenBank/DDBJ databases">
        <authorList>
            <person name="Nowell W R."/>
        </authorList>
    </citation>
    <scope>NUCLEOTIDE SEQUENCE</scope>
</reference>
<evidence type="ECO:0000313" key="3">
    <source>
        <dbReference type="EMBL" id="CAF0964328.1"/>
    </source>
</evidence>
<dbReference type="Proteomes" id="UP000663854">
    <property type="component" value="Unassembled WGS sequence"/>
</dbReference>
<dbReference type="Pfam" id="PF00144">
    <property type="entry name" value="Beta-lactamase"/>
    <property type="match status" value="1"/>
</dbReference>
<feature type="domain" description="Beta-lactamase-related" evidence="2">
    <location>
        <begin position="31"/>
        <end position="386"/>
    </location>
</feature>
<evidence type="ECO:0000256" key="1">
    <source>
        <dbReference type="ARBA" id="ARBA00022801"/>
    </source>
</evidence>
<dbReference type="AlphaFoldDB" id="A0A815AZH4"/>